<dbReference type="Gene3D" id="1.20.1070.10">
    <property type="entry name" value="Rhodopsin 7-helix transmembrane proteins"/>
    <property type="match status" value="1"/>
</dbReference>
<evidence type="ECO:0000313" key="8">
    <source>
        <dbReference type="EMBL" id="GFS10386.1"/>
    </source>
</evidence>
<comment type="subcellular location">
    <subcellularLocation>
        <location evidence="1">Membrane</location>
    </subcellularLocation>
</comment>
<sequence>MSDISPFDQAANYSAIFAHNWHNPFEYFRRFIFIHNLLVSLTMTVYCFGALSNILIILVFWKDGFRSTSNISFFALAVADFLISTIWAVNLVSNHIDLRKPSDPVQNYIAIYVFPCAEAIYAIGSWITAIITWERLICIVYPLTVKLIFTRKLIICLINGAVVYEVAVMTTYFVGDYVRMNGYDEENVFIVYWKDGLHLTPYNITETAREDTTFVDEMVMVADLHQEDEVEDKGASNEDKNRHVSAKRRGKYHNMRPALWLAVRHSLRDREVGFDPRPSQTKDFKIGISS</sequence>
<dbReference type="Pfam" id="PF10328">
    <property type="entry name" value="7TM_GPCR_Srx"/>
    <property type="match status" value="1"/>
</dbReference>
<feature type="transmembrane region" description="Helical" evidence="6">
    <location>
        <begin position="153"/>
        <end position="174"/>
    </location>
</feature>
<dbReference type="Proteomes" id="UP000762676">
    <property type="component" value="Unassembled WGS sequence"/>
</dbReference>
<dbReference type="InterPro" id="IPR017452">
    <property type="entry name" value="GPCR_Rhodpsn_7TM"/>
</dbReference>
<evidence type="ECO:0000256" key="6">
    <source>
        <dbReference type="SAM" id="Phobius"/>
    </source>
</evidence>
<accession>A0AAV4IPD6</accession>
<dbReference type="InterPro" id="IPR019430">
    <property type="entry name" value="7TM_GPCR_serpentine_rcpt_Srx"/>
</dbReference>
<dbReference type="GO" id="GO:0016020">
    <property type="term" value="C:membrane"/>
    <property type="evidence" value="ECO:0007669"/>
    <property type="project" value="UniProtKB-SubCell"/>
</dbReference>
<name>A0AAV4IPD6_9GAST</name>
<gene>
    <name evidence="8" type="ORF">ElyMa_003059900</name>
</gene>
<keyword evidence="9" id="KW-1185">Reference proteome</keyword>
<feature type="transmembrane region" description="Helical" evidence="6">
    <location>
        <begin position="71"/>
        <end position="89"/>
    </location>
</feature>
<feature type="transmembrane region" description="Helical" evidence="6">
    <location>
        <begin position="109"/>
        <end position="133"/>
    </location>
</feature>
<comment type="caution">
    <text evidence="8">The sequence shown here is derived from an EMBL/GenBank/DDBJ whole genome shotgun (WGS) entry which is preliminary data.</text>
</comment>
<organism evidence="8 9">
    <name type="scientific">Elysia marginata</name>
    <dbReference type="NCBI Taxonomy" id="1093978"/>
    <lineage>
        <taxon>Eukaryota</taxon>
        <taxon>Metazoa</taxon>
        <taxon>Spiralia</taxon>
        <taxon>Lophotrochozoa</taxon>
        <taxon>Mollusca</taxon>
        <taxon>Gastropoda</taxon>
        <taxon>Heterobranchia</taxon>
        <taxon>Euthyneura</taxon>
        <taxon>Panpulmonata</taxon>
        <taxon>Sacoglossa</taxon>
        <taxon>Placobranchoidea</taxon>
        <taxon>Plakobranchidae</taxon>
        <taxon>Elysia</taxon>
    </lineage>
</organism>
<dbReference type="PANTHER" id="PTHR46641">
    <property type="entry name" value="FMRFAMIDE RECEPTOR-RELATED"/>
    <property type="match status" value="1"/>
</dbReference>
<evidence type="ECO:0000313" key="9">
    <source>
        <dbReference type="Proteomes" id="UP000762676"/>
    </source>
</evidence>
<dbReference type="PANTHER" id="PTHR46641:SF2">
    <property type="entry name" value="FMRFAMIDE RECEPTOR"/>
    <property type="match status" value="1"/>
</dbReference>
<protein>
    <submittedName>
        <fullName evidence="8">Chemosensory receptor A</fullName>
    </submittedName>
</protein>
<proteinExistence type="predicted"/>
<keyword evidence="2 6" id="KW-0812">Transmembrane</keyword>
<keyword evidence="4 6" id="KW-0472">Membrane</keyword>
<evidence type="ECO:0000256" key="2">
    <source>
        <dbReference type="ARBA" id="ARBA00022692"/>
    </source>
</evidence>
<dbReference type="InterPro" id="IPR052954">
    <property type="entry name" value="GPCR-Ligand_Int"/>
</dbReference>
<evidence type="ECO:0000256" key="3">
    <source>
        <dbReference type="ARBA" id="ARBA00022989"/>
    </source>
</evidence>
<reference evidence="8 9" key="1">
    <citation type="journal article" date="2021" name="Elife">
        <title>Chloroplast acquisition without the gene transfer in kleptoplastic sea slugs, Plakobranchus ocellatus.</title>
        <authorList>
            <person name="Maeda T."/>
            <person name="Takahashi S."/>
            <person name="Yoshida T."/>
            <person name="Shimamura S."/>
            <person name="Takaki Y."/>
            <person name="Nagai Y."/>
            <person name="Toyoda A."/>
            <person name="Suzuki Y."/>
            <person name="Arimoto A."/>
            <person name="Ishii H."/>
            <person name="Satoh N."/>
            <person name="Nishiyama T."/>
            <person name="Hasebe M."/>
            <person name="Maruyama T."/>
            <person name="Minagawa J."/>
            <person name="Obokata J."/>
            <person name="Shigenobu S."/>
        </authorList>
    </citation>
    <scope>NUCLEOTIDE SEQUENCE [LARGE SCALE GENOMIC DNA]</scope>
</reference>
<evidence type="ECO:0000256" key="4">
    <source>
        <dbReference type="ARBA" id="ARBA00023136"/>
    </source>
</evidence>
<keyword evidence="3 6" id="KW-1133">Transmembrane helix</keyword>
<evidence type="ECO:0000259" key="7">
    <source>
        <dbReference type="PROSITE" id="PS50262"/>
    </source>
</evidence>
<evidence type="ECO:0000256" key="5">
    <source>
        <dbReference type="SAM" id="MobiDB-lite"/>
    </source>
</evidence>
<feature type="domain" description="G-protein coupled receptors family 1 profile" evidence="7">
    <location>
        <begin position="52"/>
        <end position="158"/>
    </location>
</feature>
<dbReference type="SUPFAM" id="SSF81321">
    <property type="entry name" value="Family A G protein-coupled receptor-like"/>
    <property type="match status" value="1"/>
</dbReference>
<dbReference type="AlphaFoldDB" id="A0AAV4IPD6"/>
<evidence type="ECO:0000256" key="1">
    <source>
        <dbReference type="ARBA" id="ARBA00004370"/>
    </source>
</evidence>
<dbReference type="PROSITE" id="PS50262">
    <property type="entry name" value="G_PROTEIN_RECEP_F1_2"/>
    <property type="match status" value="1"/>
</dbReference>
<dbReference type="EMBL" id="BMAT01006334">
    <property type="protein sequence ID" value="GFS10386.1"/>
    <property type="molecule type" value="Genomic_DNA"/>
</dbReference>
<keyword evidence="8" id="KW-0675">Receptor</keyword>
<feature type="transmembrane region" description="Helical" evidence="6">
    <location>
        <begin position="32"/>
        <end position="59"/>
    </location>
</feature>
<feature type="compositionally biased region" description="Basic and acidic residues" evidence="5">
    <location>
        <begin position="228"/>
        <end position="242"/>
    </location>
</feature>
<feature type="region of interest" description="Disordered" evidence="5">
    <location>
        <begin position="228"/>
        <end position="248"/>
    </location>
</feature>